<reference evidence="1 2" key="1">
    <citation type="submission" date="2017-11" db="EMBL/GenBank/DDBJ databases">
        <title>De-novo sequencing of pomegranate (Punica granatum L.) genome.</title>
        <authorList>
            <person name="Akparov Z."/>
            <person name="Amiraslanov A."/>
            <person name="Hajiyeva S."/>
            <person name="Abbasov M."/>
            <person name="Kaur K."/>
            <person name="Hamwieh A."/>
            <person name="Solovyev V."/>
            <person name="Salamov A."/>
            <person name="Braich B."/>
            <person name="Kosarev P."/>
            <person name="Mahmoud A."/>
            <person name="Hajiyev E."/>
            <person name="Babayeva S."/>
            <person name="Izzatullayeva V."/>
            <person name="Mammadov A."/>
            <person name="Mammadov A."/>
            <person name="Sharifova S."/>
            <person name="Ojaghi J."/>
            <person name="Eynullazada K."/>
            <person name="Bayramov B."/>
            <person name="Abdulazimova A."/>
            <person name="Shahmuradov I."/>
        </authorList>
    </citation>
    <scope>NUCLEOTIDE SEQUENCE [LARGE SCALE GENOMIC DNA]</scope>
    <source>
        <strain evidence="2">cv. AG2017</strain>
        <tissue evidence="1">Leaf</tissue>
    </source>
</reference>
<accession>A0A2I0KB52</accession>
<protein>
    <submittedName>
        <fullName evidence="1">Uncharacterized protein</fullName>
    </submittedName>
</protein>
<proteinExistence type="predicted"/>
<dbReference type="PANTHER" id="PTHR33116:SF80">
    <property type="entry name" value="REVERSE TRANSCRIPTASE ZINC-BINDING DOMAIN-CONTAINING PROTEIN"/>
    <property type="match status" value="1"/>
</dbReference>
<comment type="caution">
    <text evidence="1">The sequence shown here is derived from an EMBL/GenBank/DDBJ whole genome shotgun (WGS) entry which is preliminary data.</text>
</comment>
<sequence>MWDPPATHTLAGTSSARLRLPPTYADSLAPNRILKGFHQLFGLLKTNPEKTEFYGGGLSAEQVTSILDSIGFKKGVLPVRYLGVPLTPGKLSTQDCTEFAEKTTQRIKSWTAKHLSYAGRVQLINSVLFAMANYWLVFHVHASQEANVRARRVARDSASSGLSSLEIWNHAVFGSIALFESSALRKPNPPFALGWQIESQLFGA</sequence>
<gene>
    <name evidence="1" type="ORF">CRG98_013826</name>
</gene>
<name>A0A2I0KB52_PUNGR</name>
<evidence type="ECO:0000313" key="2">
    <source>
        <dbReference type="Proteomes" id="UP000233551"/>
    </source>
</evidence>
<organism evidence="1 2">
    <name type="scientific">Punica granatum</name>
    <name type="common">Pomegranate</name>
    <dbReference type="NCBI Taxonomy" id="22663"/>
    <lineage>
        <taxon>Eukaryota</taxon>
        <taxon>Viridiplantae</taxon>
        <taxon>Streptophyta</taxon>
        <taxon>Embryophyta</taxon>
        <taxon>Tracheophyta</taxon>
        <taxon>Spermatophyta</taxon>
        <taxon>Magnoliopsida</taxon>
        <taxon>eudicotyledons</taxon>
        <taxon>Gunneridae</taxon>
        <taxon>Pentapetalae</taxon>
        <taxon>rosids</taxon>
        <taxon>malvids</taxon>
        <taxon>Myrtales</taxon>
        <taxon>Lythraceae</taxon>
        <taxon>Punica</taxon>
    </lineage>
</organism>
<evidence type="ECO:0000313" key="1">
    <source>
        <dbReference type="EMBL" id="PKI65754.1"/>
    </source>
</evidence>
<dbReference type="EMBL" id="PGOL01000729">
    <property type="protein sequence ID" value="PKI65754.1"/>
    <property type="molecule type" value="Genomic_DNA"/>
</dbReference>
<dbReference type="AlphaFoldDB" id="A0A2I0KB52"/>
<dbReference type="Proteomes" id="UP000233551">
    <property type="component" value="Unassembled WGS sequence"/>
</dbReference>
<keyword evidence="2" id="KW-1185">Reference proteome</keyword>
<dbReference type="PANTHER" id="PTHR33116">
    <property type="entry name" value="REVERSE TRANSCRIPTASE ZINC-BINDING DOMAIN-CONTAINING PROTEIN-RELATED-RELATED"/>
    <property type="match status" value="1"/>
</dbReference>
<dbReference type="STRING" id="22663.A0A2I0KB52"/>